<evidence type="ECO:0000256" key="7">
    <source>
        <dbReference type="ARBA" id="ARBA00023136"/>
    </source>
</evidence>
<feature type="transmembrane region" description="Helical" evidence="8">
    <location>
        <begin position="245"/>
        <end position="264"/>
    </location>
</feature>
<feature type="transmembrane region" description="Helical" evidence="8">
    <location>
        <begin position="271"/>
        <end position="287"/>
    </location>
</feature>
<keyword evidence="5 8" id="KW-0812">Transmembrane</keyword>
<dbReference type="PANTHER" id="PTHR33908:SF11">
    <property type="entry name" value="MEMBRANE PROTEIN"/>
    <property type="match status" value="1"/>
</dbReference>
<evidence type="ECO:0000256" key="1">
    <source>
        <dbReference type="ARBA" id="ARBA00004651"/>
    </source>
</evidence>
<protein>
    <recommendedName>
        <fullName evidence="9">Glycosyltransferase RgtA/B/C/D-like domain-containing protein</fullName>
    </recommendedName>
</protein>
<reference evidence="10 11" key="1">
    <citation type="journal article" date="2016" name="Nat. Commun.">
        <title>Thousands of microbial genomes shed light on interconnected biogeochemical processes in an aquifer system.</title>
        <authorList>
            <person name="Anantharaman K."/>
            <person name="Brown C.T."/>
            <person name="Hug L.A."/>
            <person name="Sharon I."/>
            <person name="Castelle C.J."/>
            <person name="Probst A.J."/>
            <person name="Thomas B.C."/>
            <person name="Singh A."/>
            <person name="Wilkins M.J."/>
            <person name="Karaoz U."/>
            <person name="Brodie E.L."/>
            <person name="Williams K.H."/>
            <person name="Hubbard S.S."/>
            <person name="Banfield J.F."/>
        </authorList>
    </citation>
    <scope>NUCLEOTIDE SEQUENCE [LARGE SCALE GENOMIC DNA]</scope>
</reference>
<evidence type="ECO:0000256" key="4">
    <source>
        <dbReference type="ARBA" id="ARBA00022679"/>
    </source>
</evidence>
<evidence type="ECO:0000256" key="8">
    <source>
        <dbReference type="SAM" id="Phobius"/>
    </source>
</evidence>
<keyword evidence="7 8" id="KW-0472">Membrane</keyword>
<dbReference type="AlphaFoldDB" id="A0A1F5MFX1"/>
<keyword evidence="6 8" id="KW-1133">Transmembrane helix</keyword>
<evidence type="ECO:0000256" key="6">
    <source>
        <dbReference type="ARBA" id="ARBA00022989"/>
    </source>
</evidence>
<dbReference type="EMBL" id="MFDU01000025">
    <property type="protein sequence ID" value="OGE64264.1"/>
    <property type="molecule type" value="Genomic_DNA"/>
</dbReference>
<gene>
    <name evidence="10" type="ORF">A3J13_01170</name>
</gene>
<accession>A0A1F5MFX1</accession>
<keyword evidence="2" id="KW-1003">Cell membrane</keyword>
<feature type="transmembrane region" description="Helical" evidence="8">
    <location>
        <begin position="87"/>
        <end position="107"/>
    </location>
</feature>
<feature type="transmembrane region" description="Helical" evidence="8">
    <location>
        <begin position="119"/>
        <end position="147"/>
    </location>
</feature>
<dbReference type="Proteomes" id="UP000183317">
    <property type="component" value="Unassembled WGS sequence"/>
</dbReference>
<keyword evidence="4" id="KW-0808">Transferase</keyword>
<evidence type="ECO:0000256" key="2">
    <source>
        <dbReference type="ARBA" id="ARBA00022475"/>
    </source>
</evidence>
<feature type="transmembrane region" description="Helical" evidence="8">
    <location>
        <begin position="36"/>
        <end position="57"/>
    </location>
</feature>
<dbReference type="GO" id="GO:0016763">
    <property type="term" value="F:pentosyltransferase activity"/>
    <property type="evidence" value="ECO:0007669"/>
    <property type="project" value="TreeGrafter"/>
</dbReference>
<feature type="transmembrane region" description="Helical" evidence="8">
    <location>
        <begin position="222"/>
        <end position="239"/>
    </location>
</feature>
<dbReference type="GO" id="GO:0009103">
    <property type="term" value="P:lipopolysaccharide biosynthetic process"/>
    <property type="evidence" value="ECO:0007669"/>
    <property type="project" value="UniProtKB-ARBA"/>
</dbReference>
<comment type="subcellular location">
    <subcellularLocation>
        <location evidence="1">Cell membrane</location>
        <topology evidence="1">Multi-pass membrane protein</topology>
    </subcellularLocation>
</comment>
<evidence type="ECO:0000256" key="3">
    <source>
        <dbReference type="ARBA" id="ARBA00022676"/>
    </source>
</evidence>
<evidence type="ECO:0000256" key="5">
    <source>
        <dbReference type="ARBA" id="ARBA00022692"/>
    </source>
</evidence>
<sequence>MRAEPTLRFVSVSDGKTPLFMWAMIPFLKIFSDPLFAGRFLSVISGMFTLMGVYFLARKIFGKSTAFWASLLYVITPYTVFFDRIGLVDSMLAGFTIWIIYFALWLAKSPRLDLAMILGYLMGGAILTKTPGIVNLLILPISAIAFARNKFKKHGLVRLVLLMIVAIGIAEVMYNMLRLGPQFQMLSSRNADYVFSPLELIGRPLDPFLPHFGDIKDWFPKLLTWPVLGFLAAGCWFLVKTKNKMGYVLFLWGLIPLLIEMAFLKTFTARYLLSSIPPLLIFSGFGINEILHRVKISSLYKVFLGLIIVLPLALNFDYQLLFSPPPKDLPKEERKGYFEDWTAGYGFKEIASFLVEQNEKQKVVVGTEGSFGTLPDGLQIYLDKSGIAIVASQATISAQVRNAAKDYVTFFVGNKNNINGKTRDVKLIKEFVKAKPLDGSPGDSTVLYQVFP</sequence>
<proteinExistence type="predicted"/>
<feature type="transmembrane region" description="Helical" evidence="8">
    <location>
        <begin position="159"/>
        <end position="177"/>
    </location>
</feature>
<evidence type="ECO:0000259" key="9">
    <source>
        <dbReference type="Pfam" id="PF13231"/>
    </source>
</evidence>
<dbReference type="GO" id="GO:0005886">
    <property type="term" value="C:plasma membrane"/>
    <property type="evidence" value="ECO:0007669"/>
    <property type="project" value="UniProtKB-SubCell"/>
</dbReference>
<name>A0A1F5MFX1_9BACT</name>
<dbReference type="PANTHER" id="PTHR33908">
    <property type="entry name" value="MANNOSYLTRANSFERASE YKCB-RELATED"/>
    <property type="match status" value="1"/>
</dbReference>
<dbReference type="InterPro" id="IPR038731">
    <property type="entry name" value="RgtA/B/C-like"/>
</dbReference>
<evidence type="ECO:0000313" key="10">
    <source>
        <dbReference type="EMBL" id="OGE64264.1"/>
    </source>
</evidence>
<dbReference type="Pfam" id="PF13231">
    <property type="entry name" value="PMT_2"/>
    <property type="match status" value="1"/>
</dbReference>
<comment type="caution">
    <text evidence="10">The sequence shown here is derived from an EMBL/GenBank/DDBJ whole genome shotgun (WGS) entry which is preliminary data.</text>
</comment>
<feature type="domain" description="Glycosyltransferase RgtA/B/C/D-like" evidence="9">
    <location>
        <begin position="16"/>
        <end position="166"/>
    </location>
</feature>
<keyword evidence="3" id="KW-0328">Glycosyltransferase</keyword>
<organism evidence="10 11">
    <name type="scientific">Candidatus Daviesbacteria bacterium RIFCSPLOWO2_02_FULL_36_8</name>
    <dbReference type="NCBI Taxonomy" id="1797793"/>
    <lineage>
        <taxon>Bacteria</taxon>
        <taxon>Candidatus Daviesiibacteriota</taxon>
    </lineage>
</organism>
<evidence type="ECO:0000313" key="11">
    <source>
        <dbReference type="Proteomes" id="UP000183317"/>
    </source>
</evidence>
<feature type="transmembrane region" description="Helical" evidence="8">
    <location>
        <begin position="299"/>
        <end position="318"/>
    </location>
</feature>
<dbReference type="InterPro" id="IPR050297">
    <property type="entry name" value="LipidA_mod_glycosyltrf_83"/>
</dbReference>